<keyword evidence="7" id="KW-1185">Reference proteome</keyword>
<name>A0AAD1XLB7_EUPCR</name>
<evidence type="ECO:0000259" key="5">
    <source>
        <dbReference type="PROSITE" id="PS50071"/>
    </source>
</evidence>
<dbReference type="EMBL" id="CAMPGE010016308">
    <property type="protein sequence ID" value="CAI2374881.1"/>
    <property type="molecule type" value="Genomic_DNA"/>
</dbReference>
<dbReference type="InterPro" id="IPR001356">
    <property type="entry name" value="HD"/>
</dbReference>
<keyword evidence="1 4" id="KW-0238">DNA-binding</keyword>
<dbReference type="Pfam" id="PF05920">
    <property type="entry name" value="Homeobox_KN"/>
    <property type="match status" value="1"/>
</dbReference>
<organism evidence="6 7">
    <name type="scientific">Euplotes crassus</name>
    <dbReference type="NCBI Taxonomy" id="5936"/>
    <lineage>
        <taxon>Eukaryota</taxon>
        <taxon>Sar</taxon>
        <taxon>Alveolata</taxon>
        <taxon>Ciliophora</taxon>
        <taxon>Intramacronucleata</taxon>
        <taxon>Spirotrichea</taxon>
        <taxon>Hypotrichia</taxon>
        <taxon>Euplotida</taxon>
        <taxon>Euplotidae</taxon>
        <taxon>Moneuplotes</taxon>
    </lineage>
</organism>
<comment type="caution">
    <text evidence="6">The sequence shown here is derived from an EMBL/GenBank/DDBJ whole genome shotgun (WGS) entry which is preliminary data.</text>
</comment>
<dbReference type="InterPro" id="IPR009057">
    <property type="entry name" value="Homeodomain-like_sf"/>
</dbReference>
<evidence type="ECO:0000313" key="7">
    <source>
        <dbReference type="Proteomes" id="UP001295684"/>
    </source>
</evidence>
<keyword evidence="3 4" id="KW-0539">Nucleus</keyword>
<proteinExistence type="predicted"/>
<protein>
    <recommendedName>
        <fullName evidence="5">Homeobox domain-containing protein</fullName>
    </recommendedName>
</protein>
<reference evidence="6" key="1">
    <citation type="submission" date="2023-07" db="EMBL/GenBank/DDBJ databases">
        <authorList>
            <consortium name="AG Swart"/>
            <person name="Singh M."/>
            <person name="Singh A."/>
            <person name="Seah K."/>
            <person name="Emmerich C."/>
        </authorList>
    </citation>
    <scope>NUCLEOTIDE SEQUENCE</scope>
    <source>
        <strain evidence="6">DP1</strain>
    </source>
</reference>
<dbReference type="Gene3D" id="1.10.10.60">
    <property type="entry name" value="Homeodomain-like"/>
    <property type="match status" value="1"/>
</dbReference>
<evidence type="ECO:0000256" key="2">
    <source>
        <dbReference type="ARBA" id="ARBA00023155"/>
    </source>
</evidence>
<dbReference type="InterPro" id="IPR008422">
    <property type="entry name" value="KN_HD"/>
</dbReference>
<dbReference type="SMART" id="SM00389">
    <property type="entry name" value="HOX"/>
    <property type="match status" value="1"/>
</dbReference>
<dbReference type="GO" id="GO:0003677">
    <property type="term" value="F:DNA binding"/>
    <property type="evidence" value="ECO:0007669"/>
    <property type="project" value="UniProtKB-UniRule"/>
</dbReference>
<dbReference type="GO" id="GO:0006355">
    <property type="term" value="P:regulation of DNA-templated transcription"/>
    <property type="evidence" value="ECO:0007669"/>
    <property type="project" value="InterPro"/>
</dbReference>
<dbReference type="InterPro" id="IPR050224">
    <property type="entry name" value="TALE_homeobox"/>
</dbReference>
<feature type="domain" description="Homeobox" evidence="5">
    <location>
        <begin position="94"/>
        <end position="157"/>
    </location>
</feature>
<dbReference type="PROSITE" id="PS50071">
    <property type="entry name" value="HOMEOBOX_2"/>
    <property type="match status" value="1"/>
</dbReference>
<dbReference type="AlphaFoldDB" id="A0AAD1XLB7"/>
<dbReference type="SUPFAM" id="SSF46689">
    <property type="entry name" value="Homeodomain-like"/>
    <property type="match status" value="1"/>
</dbReference>
<gene>
    <name evidence="6" type="ORF">ECRASSUSDP1_LOCUS16239</name>
</gene>
<dbReference type="GO" id="GO:0005634">
    <property type="term" value="C:nucleus"/>
    <property type="evidence" value="ECO:0007669"/>
    <property type="project" value="UniProtKB-SubCell"/>
</dbReference>
<comment type="subcellular location">
    <subcellularLocation>
        <location evidence="4">Nucleus</location>
    </subcellularLocation>
</comment>
<dbReference type="Proteomes" id="UP001295684">
    <property type="component" value="Unassembled WGS sequence"/>
</dbReference>
<dbReference type="CDD" id="cd00086">
    <property type="entry name" value="homeodomain"/>
    <property type="match status" value="1"/>
</dbReference>
<evidence type="ECO:0000256" key="4">
    <source>
        <dbReference type="PROSITE-ProRule" id="PRU00108"/>
    </source>
</evidence>
<evidence type="ECO:0000256" key="3">
    <source>
        <dbReference type="ARBA" id="ARBA00023242"/>
    </source>
</evidence>
<sequence>MLRIISETEGNFLFETKQEFSAKGILSSFRVESINLGAKFHLKISGHYKVGLSQLVRINPNIFIFGIIFMNIKRQSSDSDWKSEVYSQPENEKKPGRLKRPNFSSEIVKLLTKWVRDHPEYPYPNTKEFEILRDRTGLSEKQLRVWFTNTRKRKLKITRENFRMKQNTFIRNQVEVQEPVMLKKAPVPTFDQEVQTDIIVKENLGSHQQGESQQMFLSNESLQSSQAFIKNVIFVAEVVDLNEMCLCDDTLTQYLTKLGYCHCSSLLAGLNFEHQIS</sequence>
<accession>A0AAD1XLB7</accession>
<dbReference type="PANTHER" id="PTHR11850">
    <property type="entry name" value="HOMEOBOX PROTEIN TRANSCRIPTION FACTORS"/>
    <property type="match status" value="1"/>
</dbReference>
<keyword evidence="2 4" id="KW-0371">Homeobox</keyword>
<evidence type="ECO:0000313" key="6">
    <source>
        <dbReference type="EMBL" id="CAI2374881.1"/>
    </source>
</evidence>
<feature type="DNA-binding region" description="Homeobox" evidence="4">
    <location>
        <begin position="96"/>
        <end position="158"/>
    </location>
</feature>
<evidence type="ECO:0000256" key="1">
    <source>
        <dbReference type="ARBA" id="ARBA00023125"/>
    </source>
</evidence>